<comment type="caution">
    <text evidence="6">The sequence shown here is derived from an EMBL/GenBank/DDBJ whole genome shotgun (WGS) entry which is preliminary data.</text>
</comment>
<dbReference type="SUPFAM" id="SSF51905">
    <property type="entry name" value="FAD/NAD(P)-binding domain"/>
    <property type="match status" value="1"/>
</dbReference>
<dbReference type="PANTHER" id="PTHR47178">
    <property type="entry name" value="MONOOXYGENASE, FAD-BINDING"/>
    <property type="match status" value="1"/>
</dbReference>
<evidence type="ECO:0000313" key="6">
    <source>
        <dbReference type="EMBL" id="KAK4033938.1"/>
    </source>
</evidence>
<dbReference type="Gene3D" id="3.50.50.60">
    <property type="entry name" value="FAD/NAD(P)-binding domain"/>
    <property type="match status" value="1"/>
</dbReference>
<keyword evidence="5" id="KW-0503">Monooxygenase</keyword>
<evidence type="ECO:0000256" key="5">
    <source>
        <dbReference type="ARBA" id="ARBA00023033"/>
    </source>
</evidence>
<proteinExistence type="predicted"/>
<name>A0AAN6PBV6_9PEZI</name>
<keyword evidence="4" id="KW-0560">Oxidoreductase</keyword>
<dbReference type="AlphaFoldDB" id="A0AAN6PBV6"/>
<evidence type="ECO:0000256" key="4">
    <source>
        <dbReference type="ARBA" id="ARBA00023002"/>
    </source>
</evidence>
<dbReference type="GO" id="GO:0004497">
    <property type="term" value="F:monooxygenase activity"/>
    <property type="evidence" value="ECO:0007669"/>
    <property type="project" value="UniProtKB-KW"/>
</dbReference>
<keyword evidence="3" id="KW-0274">FAD</keyword>
<evidence type="ECO:0000313" key="7">
    <source>
        <dbReference type="Proteomes" id="UP001303115"/>
    </source>
</evidence>
<keyword evidence="7" id="KW-1185">Reference proteome</keyword>
<evidence type="ECO:0000256" key="2">
    <source>
        <dbReference type="ARBA" id="ARBA00022630"/>
    </source>
</evidence>
<gene>
    <name evidence="6" type="ORF">C8A01DRAFT_19195</name>
</gene>
<accession>A0AAN6PBV6</accession>
<reference evidence="7" key="1">
    <citation type="journal article" date="2023" name="Mol. Phylogenet. Evol.">
        <title>Genome-scale phylogeny and comparative genomics of the fungal order Sordariales.</title>
        <authorList>
            <person name="Hensen N."/>
            <person name="Bonometti L."/>
            <person name="Westerberg I."/>
            <person name="Brannstrom I.O."/>
            <person name="Guillou S."/>
            <person name="Cros-Aarteil S."/>
            <person name="Calhoun S."/>
            <person name="Haridas S."/>
            <person name="Kuo A."/>
            <person name="Mondo S."/>
            <person name="Pangilinan J."/>
            <person name="Riley R."/>
            <person name="LaButti K."/>
            <person name="Andreopoulos B."/>
            <person name="Lipzen A."/>
            <person name="Chen C."/>
            <person name="Yan M."/>
            <person name="Daum C."/>
            <person name="Ng V."/>
            <person name="Clum A."/>
            <person name="Steindorff A."/>
            <person name="Ohm R.A."/>
            <person name="Martin F."/>
            <person name="Silar P."/>
            <person name="Natvig D.O."/>
            <person name="Lalanne C."/>
            <person name="Gautier V."/>
            <person name="Ament-Velasquez S.L."/>
            <person name="Kruys A."/>
            <person name="Hutchinson M.I."/>
            <person name="Powell A.J."/>
            <person name="Barry K."/>
            <person name="Miller A.N."/>
            <person name="Grigoriev I.V."/>
            <person name="Debuchy R."/>
            <person name="Gladieux P."/>
            <person name="Hiltunen Thoren M."/>
            <person name="Johannesson H."/>
        </authorList>
    </citation>
    <scope>NUCLEOTIDE SEQUENCE [LARGE SCALE GENOMIC DNA]</scope>
    <source>
        <strain evidence="7">CBS 284.82</strain>
    </source>
</reference>
<comment type="cofactor">
    <cofactor evidence="1">
        <name>FAD</name>
        <dbReference type="ChEBI" id="CHEBI:57692"/>
    </cofactor>
</comment>
<keyword evidence="2" id="KW-0285">Flavoprotein</keyword>
<organism evidence="6 7">
    <name type="scientific">Parachaetomium inaequale</name>
    <dbReference type="NCBI Taxonomy" id="2588326"/>
    <lineage>
        <taxon>Eukaryota</taxon>
        <taxon>Fungi</taxon>
        <taxon>Dikarya</taxon>
        <taxon>Ascomycota</taxon>
        <taxon>Pezizomycotina</taxon>
        <taxon>Sordariomycetes</taxon>
        <taxon>Sordariomycetidae</taxon>
        <taxon>Sordariales</taxon>
        <taxon>Chaetomiaceae</taxon>
        <taxon>Parachaetomium</taxon>
    </lineage>
</organism>
<dbReference type="PANTHER" id="PTHR47178:SF5">
    <property type="entry name" value="FAD-BINDING DOMAIN-CONTAINING PROTEIN"/>
    <property type="match status" value="1"/>
</dbReference>
<evidence type="ECO:0000256" key="1">
    <source>
        <dbReference type="ARBA" id="ARBA00001974"/>
    </source>
</evidence>
<dbReference type="InterPro" id="IPR036188">
    <property type="entry name" value="FAD/NAD-bd_sf"/>
</dbReference>
<dbReference type="Proteomes" id="UP001303115">
    <property type="component" value="Unassembled WGS sequence"/>
</dbReference>
<protein>
    <submittedName>
        <fullName evidence="6">Uncharacterized protein</fullName>
    </submittedName>
</protein>
<evidence type="ECO:0000256" key="3">
    <source>
        <dbReference type="ARBA" id="ARBA00022827"/>
    </source>
</evidence>
<dbReference type="EMBL" id="MU854502">
    <property type="protein sequence ID" value="KAK4033938.1"/>
    <property type="molecule type" value="Genomic_DNA"/>
</dbReference>
<sequence length="291" mass="32654">MAPFKVIVIGAGLAGGLLSNGLLHNNVDFTVYESDERNSKREGYQIRLGSPALVGFKACLTQDQQVTLYKMFGRSGGMISSAPIFYDTQLNKLLDLTKFPAYTKSAPINRVLLRSFFQEPLDVAGRIQFNKRFQGYEILPQFGDAPSRVRVSFRDGTVDECDLLISAEGSVSKANTQIGLNNIVQLRGRWVFLAKGSLPAEKLMRLTPEVRQAPMMVIKDGIVLFYSAYLPDGFRTKDPDAKQGEVDYDEDLASLFWGLQIPQDLCPEDPRKLENKIEFCLDKIKTWDPQL</sequence>